<feature type="binding site" evidence="9">
    <location>
        <position position="167"/>
    </location>
    <ligand>
        <name>FMN</name>
        <dbReference type="ChEBI" id="CHEBI:58210"/>
    </ligand>
</feature>
<organism evidence="11 12">
    <name type="scientific">Levilactobacillus angrenensis</name>
    <dbReference type="NCBI Taxonomy" id="2486020"/>
    <lineage>
        <taxon>Bacteria</taxon>
        <taxon>Bacillati</taxon>
        <taxon>Bacillota</taxon>
        <taxon>Bacilli</taxon>
        <taxon>Lactobacillales</taxon>
        <taxon>Lactobacillaceae</taxon>
        <taxon>Levilactobacillus</taxon>
    </lineage>
</organism>
<evidence type="ECO:0000256" key="7">
    <source>
        <dbReference type="ARBA" id="ARBA00022975"/>
    </source>
</evidence>
<evidence type="ECO:0000256" key="6">
    <source>
        <dbReference type="ARBA" id="ARBA00022643"/>
    </source>
</evidence>
<feature type="active site" description="Nucleophile" evidence="9">
    <location>
        <position position="132"/>
    </location>
</feature>
<keyword evidence="4 9" id="KW-0963">Cytoplasm</keyword>
<dbReference type="PANTHER" id="PTHR48109">
    <property type="entry name" value="DIHYDROOROTATE DEHYDROGENASE (QUINONE), MITOCHONDRIAL-RELATED"/>
    <property type="match status" value="1"/>
</dbReference>
<feature type="binding site" evidence="9">
    <location>
        <begin position="194"/>
        <end position="195"/>
    </location>
    <ligand>
        <name>substrate</name>
    </ligand>
</feature>
<comment type="similarity">
    <text evidence="3 9">Belongs to the dihydroorotate dehydrogenase family. Type 1 subfamily.</text>
</comment>
<evidence type="ECO:0000256" key="9">
    <source>
        <dbReference type="HAMAP-Rule" id="MF_00224"/>
    </source>
</evidence>
<evidence type="ECO:0000259" key="10">
    <source>
        <dbReference type="Pfam" id="PF01180"/>
    </source>
</evidence>
<dbReference type="HAMAP" id="MF_00224">
    <property type="entry name" value="DHO_dh_type1"/>
    <property type="match status" value="1"/>
</dbReference>
<dbReference type="EMBL" id="JBHSSO010000067">
    <property type="protein sequence ID" value="MFC6290376.1"/>
    <property type="molecule type" value="Genomic_DNA"/>
</dbReference>
<reference evidence="12" key="1">
    <citation type="journal article" date="2019" name="Int. J. Syst. Evol. Microbiol.">
        <title>The Global Catalogue of Microorganisms (GCM) 10K type strain sequencing project: providing services to taxonomists for standard genome sequencing and annotation.</title>
        <authorList>
            <consortium name="The Broad Institute Genomics Platform"/>
            <consortium name="The Broad Institute Genome Sequencing Center for Infectious Disease"/>
            <person name="Wu L."/>
            <person name="Ma J."/>
        </authorList>
    </citation>
    <scope>NUCLEOTIDE SEQUENCE [LARGE SCALE GENOMIC DNA]</scope>
    <source>
        <strain evidence="12">CCM 8893</strain>
    </source>
</reference>
<dbReference type="Pfam" id="PF01180">
    <property type="entry name" value="DHO_dh"/>
    <property type="match status" value="1"/>
</dbReference>
<evidence type="ECO:0000313" key="12">
    <source>
        <dbReference type="Proteomes" id="UP001596258"/>
    </source>
</evidence>
<comment type="catalytic activity">
    <reaction evidence="9">
        <text>(S)-dihydroorotate + A = orotate + AH2</text>
        <dbReference type="Rhea" id="RHEA:18073"/>
        <dbReference type="ChEBI" id="CHEBI:13193"/>
        <dbReference type="ChEBI" id="CHEBI:17499"/>
        <dbReference type="ChEBI" id="CHEBI:30839"/>
        <dbReference type="ChEBI" id="CHEBI:30864"/>
    </reaction>
</comment>
<dbReference type="InterPro" id="IPR001295">
    <property type="entry name" value="Dihydroorotate_DH_CS"/>
</dbReference>
<protein>
    <recommendedName>
        <fullName evidence="9">Dihydroorotate dehydrogenase</fullName>
        <shortName evidence="9">DHOD</shortName>
        <shortName evidence="9">DHODase</shortName>
        <shortName evidence="9">DHOdehase</shortName>
        <ecNumber evidence="9">1.3.-.-</ecNumber>
    </recommendedName>
</protein>
<feature type="binding site" evidence="9">
    <location>
        <position position="219"/>
    </location>
    <ligand>
        <name>FMN</name>
        <dbReference type="ChEBI" id="CHEBI:58210"/>
    </ligand>
</feature>
<dbReference type="PIRSF" id="PIRSF000164">
    <property type="entry name" value="DHO_oxidase"/>
    <property type="match status" value="1"/>
</dbReference>
<proteinExistence type="inferred from homology"/>
<feature type="binding site" evidence="9">
    <location>
        <begin position="45"/>
        <end position="46"/>
    </location>
    <ligand>
        <name>FMN</name>
        <dbReference type="ChEBI" id="CHEBI:58210"/>
    </ligand>
</feature>
<sequence length="309" mass="31867">MSQLNIDLPGLSLKNPIIPASGTAAYGQELAQHFDLNALGALVIKSTTLAPRKGNSRPNVTETVGGWMNAIGLTNPGIDVVMTQRLPWLAEHYPGLPIIGSVAGSTFSEYVAVAKRLTRATNIHALEINVSCPNVAAGGLAFGTEPNSVYNLVTEIVAVATKPVYVKLTPSVTDVTVIAQAAVTGGAAGLTLINTLPGLQLDLATRQPTLSNGTGGLSGPAIHPLAVRMIRAVRSVTDAPIMGVGGVSSAEDALEFFLAGANAIQVGAATYGNPCACRDIAAALPAALAKYHLPDLMTLARERHQAIRG</sequence>
<keyword evidence="8 9" id="KW-0560">Oxidoreductase</keyword>
<dbReference type="InterPro" id="IPR033888">
    <property type="entry name" value="DHOD_1B"/>
</dbReference>
<gene>
    <name evidence="9" type="primary">pyrD</name>
    <name evidence="11" type="ORF">ACFP1M_09360</name>
</gene>
<dbReference type="InterPro" id="IPR024920">
    <property type="entry name" value="Dihydroorotate_DH_1"/>
</dbReference>
<feature type="domain" description="Dihydroorotate dehydrogenase catalytic" evidence="10">
    <location>
        <begin position="4"/>
        <end position="287"/>
    </location>
</feature>
<keyword evidence="5 9" id="KW-0285">Flavoprotein</keyword>
<feature type="binding site" evidence="9">
    <location>
        <begin position="69"/>
        <end position="73"/>
    </location>
    <ligand>
        <name>substrate</name>
    </ligand>
</feature>
<feature type="binding site" evidence="9">
    <location>
        <position position="129"/>
    </location>
    <ligand>
        <name>FMN</name>
        <dbReference type="ChEBI" id="CHEBI:58210"/>
    </ligand>
</feature>
<dbReference type="EC" id="1.3.-.-" evidence="9"/>
<comment type="subcellular location">
    <subcellularLocation>
        <location evidence="1 9">Cytoplasm</location>
    </subcellularLocation>
</comment>
<dbReference type="InterPro" id="IPR050074">
    <property type="entry name" value="DHO_dehydrogenase"/>
</dbReference>
<dbReference type="InterPro" id="IPR012135">
    <property type="entry name" value="Dihydroorotate_DH_1_2"/>
</dbReference>
<evidence type="ECO:0000313" key="11">
    <source>
        <dbReference type="EMBL" id="MFC6290376.1"/>
    </source>
</evidence>
<dbReference type="GO" id="GO:0004589">
    <property type="term" value="F:dihydroorotate dehydrogenase (NAD+) activity"/>
    <property type="evidence" value="ECO:0007669"/>
    <property type="project" value="UniProtKB-EC"/>
</dbReference>
<name>A0ABW1UAS2_9LACO</name>
<comment type="function">
    <text evidence="9">Catalyzes the conversion of dihydroorotate to orotate.</text>
</comment>
<evidence type="ECO:0000256" key="1">
    <source>
        <dbReference type="ARBA" id="ARBA00004496"/>
    </source>
</evidence>
<dbReference type="NCBIfam" id="TIGR01037">
    <property type="entry name" value="pyrD_sub1_fam"/>
    <property type="match status" value="1"/>
</dbReference>
<feature type="binding site" evidence="9">
    <location>
        <begin position="245"/>
        <end position="246"/>
    </location>
    <ligand>
        <name>FMN</name>
        <dbReference type="ChEBI" id="CHEBI:58210"/>
    </ligand>
</feature>
<dbReference type="PROSITE" id="PS00912">
    <property type="entry name" value="DHODEHASE_2"/>
    <property type="match status" value="1"/>
</dbReference>
<dbReference type="Gene3D" id="3.20.20.70">
    <property type="entry name" value="Aldolase class I"/>
    <property type="match status" value="1"/>
</dbReference>
<feature type="binding site" evidence="9">
    <location>
        <position position="129"/>
    </location>
    <ligand>
        <name>substrate</name>
    </ligand>
</feature>
<feature type="binding site" evidence="9">
    <location>
        <position position="21"/>
    </location>
    <ligand>
        <name>FMN</name>
        <dbReference type="ChEBI" id="CHEBI:58210"/>
    </ligand>
</feature>
<dbReference type="InterPro" id="IPR049622">
    <property type="entry name" value="Dihydroorotate_DH_I"/>
</dbReference>
<comment type="caution">
    <text evidence="11">The sequence shown here is derived from an EMBL/GenBank/DDBJ whole genome shotgun (WGS) entry which is preliminary data.</text>
</comment>
<evidence type="ECO:0000256" key="2">
    <source>
        <dbReference type="ARBA" id="ARBA00004725"/>
    </source>
</evidence>
<dbReference type="RefSeq" id="WP_125576259.1">
    <property type="nucleotide sequence ID" value="NZ_JBHSSO010000067.1"/>
</dbReference>
<accession>A0ABW1UAS2</accession>
<comment type="cofactor">
    <cofactor evidence="9">
        <name>FMN</name>
        <dbReference type="ChEBI" id="CHEBI:58210"/>
    </cofactor>
    <text evidence="9">Binds 1 FMN per subunit.</text>
</comment>
<dbReference type="InterPro" id="IPR013785">
    <property type="entry name" value="Aldolase_TIM"/>
</dbReference>
<evidence type="ECO:0000256" key="5">
    <source>
        <dbReference type="ARBA" id="ARBA00022630"/>
    </source>
</evidence>
<feature type="binding site" evidence="9">
    <location>
        <position position="193"/>
    </location>
    <ligand>
        <name>FMN</name>
        <dbReference type="ChEBI" id="CHEBI:58210"/>
    </ligand>
</feature>
<evidence type="ECO:0000256" key="4">
    <source>
        <dbReference type="ARBA" id="ARBA00022490"/>
    </source>
</evidence>
<keyword evidence="12" id="KW-1185">Reference proteome</keyword>
<feature type="binding site" evidence="9">
    <location>
        <position position="45"/>
    </location>
    <ligand>
        <name>substrate</name>
    </ligand>
</feature>
<dbReference type="InterPro" id="IPR005720">
    <property type="entry name" value="Dihydroorotate_DH_cat"/>
</dbReference>
<keyword evidence="6 9" id="KW-0288">FMN</keyword>
<keyword evidence="7 9" id="KW-0665">Pyrimidine biosynthesis</keyword>
<dbReference type="SUPFAM" id="SSF51395">
    <property type="entry name" value="FMN-linked oxidoreductases"/>
    <property type="match status" value="1"/>
</dbReference>
<dbReference type="CDD" id="cd04740">
    <property type="entry name" value="DHOD_1B_like"/>
    <property type="match status" value="1"/>
</dbReference>
<dbReference type="NCBIfam" id="NF005574">
    <property type="entry name" value="PRK07259.1"/>
    <property type="match status" value="1"/>
</dbReference>
<evidence type="ECO:0000256" key="8">
    <source>
        <dbReference type="ARBA" id="ARBA00023002"/>
    </source>
</evidence>
<dbReference type="PANTHER" id="PTHR48109:SF1">
    <property type="entry name" value="DIHYDROOROTATE DEHYDROGENASE (FUMARATE)"/>
    <property type="match status" value="1"/>
</dbReference>
<dbReference type="Proteomes" id="UP001596258">
    <property type="component" value="Unassembled WGS sequence"/>
</dbReference>
<comment type="pathway">
    <text evidence="2 9">Pyrimidine metabolism; UMP biosynthesis via de novo pathway.</text>
</comment>
<evidence type="ECO:0000256" key="3">
    <source>
        <dbReference type="ARBA" id="ARBA00008008"/>
    </source>
</evidence>
<comment type="caution">
    <text evidence="9">Lacks conserved residue(s) required for the propagation of feature annotation.</text>
</comment>